<dbReference type="AlphaFoldDB" id="A0A0K9PTD4"/>
<sequence length="110" mass="12714">MKNLYADAKLGKHTMGNGNGRCLEKIKDGMDGNEDARKLNKVKLVMTRTELNLLLERMKEKNMKMKSVSTVREMLSEIEKGRERRVRTKEKDGNNGWKSSLYSIVEDHEV</sequence>
<name>A0A0K9PTD4_ZOSMR</name>
<reference evidence="2" key="1">
    <citation type="journal article" date="2016" name="Nature">
        <title>The genome of the seagrass Zostera marina reveals angiosperm adaptation to the sea.</title>
        <authorList>
            <person name="Olsen J.L."/>
            <person name="Rouze P."/>
            <person name="Verhelst B."/>
            <person name="Lin Y.-C."/>
            <person name="Bayer T."/>
            <person name="Collen J."/>
            <person name="Dattolo E."/>
            <person name="De Paoli E."/>
            <person name="Dittami S."/>
            <person name="Maumus F."/>
            <person name="Michel G."/>
            <person name="Kersting A."/>
            <person name="Lauritano C."/>
            <person name="Lohaus R."/>
            <person name="Toepel M."/>
            <person name="Tonon T."/>
            <person name="Vanneste K."/>
            <person name="Amirebrahimi M."/>
            <person name="Brakel J."/>
            <person name="Bostroem C."/>
            <person name="Chovatia M."/>
            <person name="Grimwood J."/>
            <person name="Jenkins J.W."/>
            <person name="Jueterbock A."/>
            <person name="Mraz A."/>
            <person name="Stam W.T."/>
            <person name="Tice H."/>
            <person name="Bornberg-Bauer E."/>
            <person name="Green P.J."/>
            <person name="Pearson G.A."/>
            <person name="Procaccini G."/>
            <person name="Duarte C.M."/>
            <person name="Schmutz J."/>
            <person name="Reusch T.B.H."/>
            <person name="Van de Peer Y."/>
        </authorList>
    </citation>
    <scope>NUCLEOTIDE SEQUENCE [LARGE SCALE GENOMIC DNA]</scope>
    <source>
        <strain evidence="2">cv. Finnish</strain>
    </source>
</reference>
<dbReference type="PANTHER" id="PTHR35704">
    <property type="entry name" value="OS02G0254600 PROTEIN"/>
    <property type="match status" value="1"/>
</dbReference>
<evidence type="ECO:0000313" key="2">
    <source>
        <dbReference type="Proteomes" id="UP000036987"/>
    </source>
</evidence>
<protein>
    <submittedName>
        <fullName evidence="1">Uncharacterized protein</fullName>
    </submittedName>
</protein>
<keyword evidence="2" id="KW-1185">Reference proteome</keyword>
<dbReference type="EMBL" id="LFYR01000636">
    <property type="protein sequence ID" value="KMZ72308.1"/>
    <property type="molecule type" value="Genomic_DNA"/>
</dbReference>
<gene>
    <name evidence="1" type="ORF">ZOSMA_166G00040</name>
</gene>
<proteinExistence type="predicted"/>
<dbReference type="OrthoDB" id="690994at2759"/>
<accession>A0A0K9PTD4</accession>
<dbReference type="Proteomes" id="UP000036987">
    <property type="component" value="Unassembled WGS sequence"/>
</dbReference>
<dbReference type="PANTHER" id="PTHR35704:SF1">
    <property type="entry name" value="OS02G0254600 PROTEIN"/>
    <property type="match status" value="1"/>
</dbReference>
<organism evidence="1 2">
    <name type="scientific">Zostera marina</name>
    <name type="common">Eelgrass</name>
    <dbReference type="NCBI Taxonomy" id="29655"/>
    <lineage>
        <taxon>Eukaryota</taxon>
        <taxon>Viridiplantae</taxon>
        <taxon>Streptophyta</taxon>
        <taxon>Embryophyta</taxon>
        <taxon>Tracheophyta</taxon>
        <taxon>Spermatophyta</taxon>
        <taxon>Magnoliopsida</taxon>
        <taxon>Liliopsida</taxon>
        <taxon>Zosteraceae</taxon>
        <taxon>Zostera</taxon>
    </lineage>
</organism>
<comment type="caution">
    <text evidence="1">The sequence shown here is derived from an EMBL/GenBank/DDBJ whole genome shotgun (WGS) entry which is preliminary data.</text>
</comment>
<evidence type="ECO:0000313" key="1">
    <source>
        <dbReference type="EMBL" id="KMZ72308.1"/>
    </source>
</evidence>